<proteinExistence type="predicted"/>
<dbReference type="GO" id="GO:0000298">
    <property type="term" value="F:endopolyphosphatase activity"/>
    <property type="evidence" value="ECO:0007669"/>
    <property type="project" value="TreeGrafter"/>
</dbReference>
<feature type="compositionally biased region" description="Basic and acidic residues" evidence="1">
    <location>
        <begin position="353"/>
        <end position="362"/>
    </location>
</feature>
<sequence>MDRTGGLFGANARPKFTDMVHIKKLDPSLVPKSNSLPTRPSLDSRRLIFIGDIHGCKEELLQLLEEVKFDKRTDHLILLGDIITKGPESLDVIDVAIEMGASCIRGNHEDRVLLTYKDMMSTLLPLKGPNEPASLGGVDNLDEESFSQGDYSDRALARRLKKKHYNYLSSCPVILRVGRIGKLGEVVAVHAGMVPGISLELQDPYSVMTMRSIDLVSHIPSKLPPKDHVGKYTLNSDADAEKHQYLISWTKLWNKYQNLIPNPKRAFSRGNKEPELHTTVIYGHDSKQGLQIQKWTIGLDTGCVKGGKLTALIIADGAAMSLRDVQCKDHRPRKPLQAEVEDVLREGAISEGNRPENDESEE</sequence>
<dbReference type="OrthoDB" id="10267127at2759"/>
<evidence type="ECO:0000313" key="3">
    <source>
        <dbReference type="EMBL" id="KKY21542.1"/>
    </source>
</evidence>
<dbReference type="PANTHER" id="PTHR42850:SF4">
    <property type="entry name" value="ZINC-DEPENDENT ENDOPOLYPHOSPHATASE"/>
    <property type="match status" value="1"/>
</dbReference>
<dbReference type="InterPro" id="IPR029052">
    <property type="entry name" value="Metallo-depent_PP-like"/>
</dbReference>
<evidence type="ECO:0000259" key="2">
    <source>
        <dbReference type="Pfam" id="PF00149"/>
    </source>
</evidence>
<dbReference type="Gene3D" id="3.60.21.10">
    <property type="match status" value="1"/>
</dbReference>
<evidence type="ECO:0000256" key="1">
    <source>
        <dbReference type="SAM" id="MobiDB-lite"/>
    </source>
</evidence>
<dbReference type="EMBL" id="LCWF01000084">
    <property type="protein sequence ID" value="KKY21542.1"/>
    <property type="molecule type" value="Genomic_DNA"/>
</dbReference>
<dbReference type="GO" id="GO:0016791">
    <property type="term" value="F:phosphatase activity"/>
    <property type="evidence" value="ECO:0007669"/>
    <property type="project" value="TreeGrafter"/>
</dbReference>
<dbReference type="CDD" id="cd00144">
    <property type="entry name" value="MPP_PPP_family"/>
    <property type="match status" value="1"/>
</dbReference>
<dbReference type="GO" id="GO:0006798">
    <property type="term" value="P:polyphosphate catabolic process"/>
    <property type="evidence" value="ECO:0007669"/>
    <property type="project" value="TreeGrafter"/>
</dbReference>
<reference evidence="3 4" key="1">
    <citation type="submission" date="2015-05" db="EMBL/GenBank/DDBJ databases">
        <title>Distinctive expansion of gene families associated with plant cell wall degradation and secondary metabolism in the genomes of grapevine trunk pathogens.</title>
        <authorList>
            <person name="Lawrence D.P."/>
            <person name="Travadon R."/>
            <person name="Rolshausen P.E."/>
            <person name="Baumgartner K."/>
        </authorList>
    </citation>
    <scope>NUCLEOTIDE SEQUENCE [LARGE SCALE GENOMIC DNA]</scope>
    <source>
        <strain evidence="3">UCRPC4</strain>
    </source>
</reference>
<gene>
    <name evidence="3" type="ORF">UCRPC4_g03646</name>
</gene>
<dbReference type="InterPro" id="IPR004843">
    <property type="entry name" value="Calcineurin-like_PHP"/>
</dbReference>
<keyword evidence="4" id="KW-1185">Reference proteome</keyword>
<evidence type="ECO:0000313" key="4">
    <source>
        <dbReference type="Proteomes" id="UP000053317"/>
    </source>
</evidence>
<protein>
    <submittedName>
        <fullName evidence="3">Putative ser thr protein phosphatase</fullName>
    </submittedName>
</protein>
<dbReference type="PANTHER" id="PTHR42850">
    <property type="entry name" value="METALLOPHOSPHOESTERASE"/>
    <property type="match status" value="1"/>
</dbReference>
<comment type="caution">
    <text evidence="3">The sequence shown here is derived from an EMBL/GenBank/DDBJ whole genome shotgun (WGS) entry which is preliminary data.</text>
</comment>
<reference evidence="3 4" key="2">
    <citation type="submission" date="2015-05" db="EMBL/GenBank/DDBJ databases">
        <authorList>
            <person name="Morales-Cruz A."/>
            <person name="Amrine K.C."/>
            <person name="Cantu D."/>
        </authorList>
    </citation>
    <scope>NUCLEOTIDE SEQUENCE [LARGE SCALE GENOMIC DNA]</scope>
    <source>
        <strain evidence="3">UCRPC4</strain>
    </source>
</reference>
<feature type="domain" description="Calcineurin-like phosphoesterase" evidence="2">
    <location>
        <begin position="46"/>
        <end position="284"/>
    </location>
</feature>
<dbReference type="Proteomes" id="UP000053317">
    <property type="component" value="Unassembled WGS sequence"/>
</dbReference>
<dbReference type="SUPFAM" id="SSF56300">
    <property type="entry name" value="Metallo-dependent phosphatases"/>
    <property type="match status" value="1"/>
</dbReference>
<dbReference type="InterPro" id="IPR050126">
    <property type="entry name" value="Ap4A_hydrolase"/>
</dbReference>
<accession>A0A0G2EF82</accession>
<dbReference type="Pfam" id="PF00149">
    <property type="entry name" value="Metallophos"/>
    <property type="match status" value="1"/>
</dbReference>
<organism evidence="3 4">
    <name type="scientific">Phaeomoniella chlamydospora</name>
    <name type="common">Phaeoacremonium chlamydosporum</name>
    <dbReference type="NCBI Taxonomy" id="158046"/>
    <lineage>
        <taxon>Eukaryota</taxon>
        <taxon>Fungi</taxon>
        <taxon>Dikarya</taxon>
        <taxon>Ascomycota</taxon>
        <taxon>Pezizomycotina</taxon>
        <taxon>Eurotiomycetes</taxon>
        <taxon>Chaetothyriomycetidae</taxon>
        <taxon>Phaeomoniellales</taxon>
        <taxon>Phaeomoniellaceae</taxon>
        <taxon>Phaeomoniella</taxon>
    </lineage>
</organism>
<dbReference type="AlphaFoldDB" id="A0A0G2EF82"/>
<dbReference type="GO" id="GO:0005737">
    <property type="term" value="C:cytoplasm"/>
    <property type="evidence" value="ECO:0007669"/>
    <property type="project" value="TreeGrafter"/>
</dbReference>
<feature type="region of interest" description="Disordered" evidence="1">
    <location>
        <begin position="331"/>
        <end position="362"/>
    </location>
</feature>
<name>A0A0G2EF82_PHACM</name>